<comment type="caution">
    <text evidence="3">The sequence shown here is derived from an EMBL/GenBank/DDBJ whole genome shotgun (WGS) entry which is preliminary data.</text>
</comment>
<evidence type="ECO:0000313" key="4">
    <source>
        <dbReference type="Proteomes" id="UP000324748"/>
    </source>
</evidence>
<dbReference type="Pfam" id="PF18758">
    <property type="entry name" value="KDZ"/>
    <property type="match status" value="1"/>
</dbReference>
<proteinExistence type="predicted"/>
<evidence type="ECO:0000256" key="1">
    <source>
        <dbReference type="SAM" id="MobiDB-lite"/>
    </source>
</evidence>
<gene>
    <name evidence="3" type="ORF">PGT21_006460</name>
</gene>
<protein>
    <recommendedName>
        <fullName evidence="2">CxC1-like cysteine cluster associated with KDZ transposases domain-containing protein</fullName>
    </recommendedName>
</protein>
<dbReference type="PANTHER" id="PTHR33096">
    <property type="entry name" value="CXC2 DOMAIN-CONTAINING PROTEIN"/>
    <property type="match status" value="1"/>
</dbReference>
<feature type="region of interest" description="Disordered" evidence="1">
    <location>
        <begin position="1"/>
        <end position="85"/>
    </location>
</feature>
<reference evidence="3 4" key="1">
    <citation type="submission" date="2019-05" db="EMBL/GenBank/DDBJ databases">
        <title>Emergence of the Ug99 lineage of the wheat stem rust pathogen through somatic hybridization.</title>
        <authorList>
            <person name="Li F."/>
            <person name="Upadhyaya N.M."/>
            <person name="Sperschneider J."/>
            <person name="Matny O."/>
            <person name="Nguyen-Phuc H."/>
            <person name="Mago R."/>
            <person name="Raley C."/>
            <person name="Miller M.E."/>
            <person name="Silverstein K.A.T."/>
            <person name="Henningsen E."/>
            <person name="Hirsch C.D."/>
            <person name="Visser B."/>
            <person name="Pretorius Z.A."/>
            <person name="Steffenson B.J."/>
            <person name="Schwessinger B."/>
            <person name="Dodds P.N."/>
            <person name="Figueroa M."/>
        </authorList>
    </citation>
    <scope>NUCLEOTIDE SEQUENCE [LARGE SCALE GENOMIC DNA]</scope>
    <source>
        <strain evidence="3">21-0</strain>
    </source>
</reference>
<feature type="compositionally biased region" description="Basic and acidic residues" evidence="1">
    <location>
        <begin position="24"/>
        <end position="35"/>
    </location>
</feature>
<accession>A0A5B0N9X1</accession>
<dbReference type="InterPro" id="IPR040521">
    <property type="entry name" value="KDZ"/>
</dbReference>
<dbReference type="EMBL" id="VSWC01000106">
    <property type="protein sequence ID" value="KAA1085413.1"/>
    <property type="molecule type" value="Genomic_DNA"/>
</dbReference>
<feature type="compositionally biased region" description="Low complexity" evidence="1">
    <location>
        <begin position="36"/>
        <end position="46"/>
    </location>
</feature>
<dbReference type="PANTHER" id="PTHR33096:SF1">
    <property type="entry name" value="CXC1-LIKE CYSTEINE CLUSTER ASSOCIATED WITH KDZ TRANSPOSASES DOMAIN-CONTAINING PROTEIN"/>
    <property type="match status" value="1"/>
</dbReference>
<name>A0A5B0N9X1_PUCGR</name>
<dbReference type="OrthoDB" id="3251205at2759"/>
<evidence type="ECO:0000259" key="2">
    <source>
        <dbReference type="Pfam" id="PF18802"/>
    </source>
</evidence>
<evidence type="ECO:0000313" key="3">
    <source>
        <dbReference type="EMBL" id="KAA1085413.1"/>
    </source>
</evidence>
<organism evidence="3 4">
    <name type="scientific">Puccinia graminis f. sp. tritici</name>
    <dbReference type="NCBI Taxonomy" id="56615"/>
    <lineage>
        <taxon>Eukaryota</taxon>
        <taxon>Fungi</taxon>
        <taxon>Dikarya</taxon>
        <taxon>Basidiomycota</taxon>
        <taxon>Pucciniomycotina</taxon>
        <taxon>Pucciniomycetes</taxon>
        <taxon>Pucciniales</taxon>
        <taxon>Pucciniaceae</taxon>
        <taxon>Puccinia</taxon>
    </lineage>
</organism>
<dbReference type="AlphaFoldDB" id="A0A5B0N9X1"/>
<sequence length="1007" mass="115815">MVRNQPHGTAHTINTGTSRRSRTSRWETRHVEQLRQDQAAQDQNIDIAEELGHIPRRPRRNPAHQPQPAPNNAPNPPDQPYPAYEPLIGSWVDEPLDAPIEDLPTTAHAAYYRARRYAENQERISQRWSQLEDTITATFSVCQKLSYNWTEPSDEYEVLPETCTCPPSDIHMRKVGLFDLTDRRVAEKVPFCKCLPDVVRLINYGYLASSPEKPRTAFSIRLLQFHHKLWQSSVVSTSSFVKALSSFLDSRSRTYCFSRGNKYRKRNLRVPFSYSADLYSRVLSSQKKLLATAMQLTPTDEWAAKCPRCFGPQKYENKAHPDEPDVIIAMDGNFQQRHYAYASKDSPPESKYPSCFICPSRIAPDATLFTTTEAAAVGIDPPCADTHKAANDTRDETTWEKCDDNGLFAGACRHDVPLKYINIYKTGEKLYYPVSIIRTILNDYPRHKVGLLYDLGCHLEAHMTKRNLLPDRQSDLRFGTSVFHAYVHEWACQVRYNPRLNQWWGLSNGEGLERLWSFLSPLVSSLRVSTRLHRLTSIESRSEYYTQQLNNMAAHWLLEKLEYAEQVHDESTLTLARLHQVPNPHTPGSNYTNGFFDQQWRDEQAYHVNTNRSAEREQVELGRLLCLEEELNDALSSVVTTPEQALMRARTCAIVRRQLEAQQLRAQPIPEDSHLNRTQREKLTKVWYAKTELRRTFLALVEERQPMLRVCRAGESTTLEALRKRKAKLRTTLNTYNRLAQAFIQSTPDRPAPPVIEYAALTSLQSDDTFWNDGIFTNANEPWAVDPLTQRGIRALACLNRALKEKRRLTWEVRRAMRWATQNHRRLVSLINDARVYMESREGNPPEPGVIPPTLDAIFGHLVMNSLPTQAFKIGVVAQVLQTSFQETCDLQLEWNDKLLEVFQKTSPQYGDEFLLGTWNQQLQRIKCAIDYHCLTQIPGHMNRTLSHIMNGHYQIVQIVPEGDDGDDGDDDDDEEQYLADLDHILSESLRTDLERLPVDQHDQGGH</sequence>
<feature type="compositionally biased region" description="Pro residues" evidence="1">
    <location>
        <begin position="65"/>
        <end position="80"/>
    </location>
</feature>
<keyword evidence="4" id="KW-1185">Reference proteome</keyword>
<dbReference type="InterPro" id="IPR041320">
    <property type="entry name" value="CxC1"/>
</dbReference>
<dbReference type="Pfam" id="PF18802">
    <property type="entry name" value="CxC1"/>
    <property type="match status" value="1"/>
</dbReference>
<feature type="domain" description="CxC1-like cysteine cluster associated with KDZ transposases" evidence="2">
    <location>
        <begin position="148"/>
        <end position="252"/>
    </location>
</feature>
<dbReference type="Proteomes" id="UP000324748">
    <property type="component" value="Unassembled WGS sequence"/>
</dbReference>